<keyword evidence="2" id="KW-1185">Reference proteome</keyword>
<dbReference type="Proteomes" id="UP001604335">
    <property type="component" value="Unassembled WGS sequence"/>
</dbReference>
<comment type="caution">
    <text evidence="1">The sequence shown here is derived from an EMBL/GenBank/DDBJ whole genome shotgun (WGS) entry which is preliminary data.</text>
</comment>
<evidence type="ECO:0000313" key="1">
    <source>
        <dbReference type="EMBL" id="MFG3817570.1"/>
    </source>
</evidence>
<dbReference type="RefSeq" id="WP_099534289.1">
    <property type="nucleotide sequence ID" value="NZ_JAZAQF010000049.1"/>
</dbReference>
<organism evidence="1 2">
    <name type="scientific">Limnothrix redekei LRLZ20PSL1</name>
    <dbReference type="NCBI Taxonomy" id="3112953"/>
    <lineage>
        <taxon>Bacteria</taxon>
        <taxon>Bacillati</taxon>
        <taxon>Cyanobacteriota</taxon>
        <taxon>Cyanophyceae</taxon>
        <taxon>Pseudanabaenales</taxon>
        <taxon>Pseudanabaenaceae</taxon>
        <taxon>Limnothrix</taxon>
    </lineage>
</organism>
<accession>A0ABW7C8U4</accession>
<name>A0ABW7C8U4_9CYAN</name>
<dbReference type="EMBL" id="JAZAQF010000049">
    <property type="protein sequence ID" value="MFG3817570.1"/>
    <property type="molecule type" value="Genomic_DNA"/>
</dbReference>
<sequence>MSQTTWFYKDMLAELFSRVWESRCLTMSDRWGLSRALLSCSLDLEDLAAIDRIVHAVRRGWLSCAN</sequence>
<proteinExistence type="predicted"/>
<reference evidence="2" key="1">
    <citation type="journal article" date="2024" name="Algal Res.">
        <title>Biochemical, toxicological and genomic investigation of a high-biomass producing Limnothrix strain isolated from Italian shallow drinking water reservoir.</title>
        <authorList>
            <person name="Simonazzi M."/>
            <person name="Shishido T.K."/>
            <person name="Delbaje E."/>
            <person name="Wahlsten M."/>
            <person name="Fewer D.P."/>
            <person name="Sivonen K."/>
            <person name="Pezzolesi L."/>
            <person name="Pistocchi R."/>
        </authorList>
    </citation>
    <scope>NUCLEOTIDE SEQUENCE [LARGE SCALE GENOMIC DNA]</scope>
    <source>
        <strain evidence="2">LRLZ20PSL1</strain>
    </source>
</reference>
<gene>
    <name evidence="1" type="ORF">VPK24_07970</name>
</gene>
<evidence type="ECO:0000313" key="2">
    <source>
        <dbReference type="Proteomes" id="UP001604335"/>
    </source>
</evidence>
<protein>
    <submittedName>
        <fullName evidence="1">Uncharacterized protein</fullName>
    </submittedName>
</protein>